<dbReference type="SUPFAM" id="SSF56954">
    <property type="entry name" value="Outer membrane efflux proteins (OEP)"/>
    <property type="match status" value="1"/>
</dbReference>
<proteinExistence type="inferred from homology"/>
<protein>
    <submittedName>
        <fullName evidence="2">TolC family protein</fullName>
    </submittedName>
</protein>
<dbReference type="AlphaFoldDB" id="A0A3D9B1N8"/>
<dbReference type="PANTHER" id="PTHR30203">
    <property type="entry name" value="OUTER MEMBRANE CATION EFFLUX PROTEIN"/>
    <property type="match status" value="1"/>
</dbReference>
<dbReference type="RefSeq" id="WP_115928337.1">
    <property type="nucleotide sequence ID" value="NZ_QNVV01000008.1"/>
</dbReference>
<reference evidence="2 3" key="1">
    <citation type="submission" date="2018-06" db="EMBL/GenBank/DDBJ databases">
        <title>Novel Chryseobacterium species.</title>
        <authorList>
            <person name="Newman J."/>
            <person name="Hugo C."/>
            <person name="Oosthuizen L."/>
            <person name="Charimba G."/>
        </authorList>
    </citation>
    <scope>NUCLEOTIDE SEQUENCE [LARGE SCALE GENOMIC DNA]</scope>
    <source>
        <strain evidence="2 3">7_F195</strain>
    </source>
</reference>
<dbReference type="EMBL" id="QNVV01000008">
    <property type="protein sequence ID" value="REC47544.1"/>
    <property type="molecule type" value="Genomic_DNA"/>
</dbReference>
<dbReference type="InterPro" id="IPR010131">
    <property type="entry name" value="MdtP/NodT-like"/>
</dbReference>
<dbReference type="Proteomes" id="UP000256257">
    <property type="component" value="Unassembled WGS sequence"/>
</dbReference>
<comment type="similarity">
    <text evidence="1">Belongs to the outer membrane factor (OMF) (TC 1.B.17) family.</text>
</comment>
<dbReference type="PROSITE" id="PS51257">
    <property type="entry name" value="PROKAR_LIPOPROTEIN"/>
    <property type="match status" value="1"/>
</dbReference>
<dbReference type="Pfam" id="PF02321">
    <property type="entry name" value="OEP"/>
    <property type="match status" value="1"/>
</dbReference>
<dbReference type="GO" id="GO:0015562">
    <property type="term" value="F:efflux transmembrane transporter activity"/>
    <property type="evidence" value="ECO:0007669"/>
    <property type="project" value="InterPro"/>
</dbReference>
<dbReference type="Gene3D" id="1.20.1600.10">
    <property type="entry name" value="Outer membrane efflux proteins (OEP)"/>
    <property type="match status" value="1"/>
</dbReference>
<name>A0A3D9B1N8_9FLAO</name>
<dbReference type="InterPro" id="IPR003423">
    <property type="entry name" value="OMP_efflux"/>
</dbReference>
<sequence>MIRKTFLAILYGWLILSCSDLYGQQVSLLRDIWSETEKNYSGVLASRSAVESSQINETVVKSNALPQIKTQLQNTYGTFEGSNGASFPQQGFFTVSGSRVSSDGSAFSANTFVSMVTEYEIYNFGRQQADQNAASLLTSKAKSNQSAYLIRLQKTVFEKYVDAVFAVSKLRLADKNKSRIQKIHAINSALSRSGLRPPADSVLTYSSYLQASAVSYNLNGMLLSTTEKLKEFYPKEIDTAKLESAHFLEPIPLSGFELSLNTTHPLTKTLEFESAYFQKKAEIQRKASLPSIKALAGYAYRGSGINSQGYSSGNWIEGFSNPANNFLIGLGVTWNITSVYTNGKRADAFRKESHRFAYLEEQSKTAIQIETSALQKTISAQFDELGKQAEAVKKAESAYEMYFARYKSGLIGLTELLQIQQIVETAENNQLNAVKEYWKQVINLAEMTTDFDYLFNNL</sequence>
<keyword evidence="3" id="KW-1185">Reference proteome</keyword>
<evidence type="ECO:0000256" key="1">
    <source>
        <dbReference type="ARBA" id="ARBA00007613"/>
    </source>
</evidence>
<accession>A0A3D9B1N8</accession>
<gene>
    <name evidence="2" type="ORF">DRF67_10910</name>
</gene>
<dbReference type="PANTHER" id="PTHR30203:SF30">
    <property type="entry name" value="OUTER MEMBRANE PROTEIN-RELATED"/>
    <property type="match status" value="1"/>
</dbReference>
<organism evidence="2 3">
    <name type="scientific">Chryseobacterium pennipullorum</name>
    <dbReference type="NCBI Taxonomy" id="2258963"/>
    <lineage>
        <taxon>Bacteria</taxon>
        <taxon>Pseudomonadati</taxon>
        <taxon>Bacteroidota</taxon>
        <taxon>Flavobacteriia</taxon>
        <taxon>Flavobacteriales</taxon>
        <taxon>Weeksellaceae</taxon>
        <taxon>Chryseobacterium group</taxon>
        <taxon>Chryseobacterium</taxon>
    </lineage>
</organism>
<evidence type="ECO:0000313" key="3">
    <source>
        <dbReference type="Proteomes" id="UP000256257"/>
    </source>
</evidence>
<evidence type="ECO:0000313" key="2">
    <source>
        <dbReference type="EMBL" id="REC47544.1"/>
    </source>
</evidence>
<dbReference type="OrthoDB" id="654853at2"/>
<comment type="caution">
    <text evidence="2">The sequence shown here is derived from an EMBL/GenBank/DDBJ whole genome shotgun (WGS) entry which is preliminary data.</text>
</comment>